<comment type="similarity">
    <text evidence="2">Belongs to the SMAUG family.</text>
</comment>
<dbReference type="SUPFAM" id="SSF47769">
    <property type="entry name" value="SAM/Pointed domain"/>
    <property type="match status" value="1"/>
</dbReference>
<dbReference type="GO" id="GO:0000289">
    <property type="term" value="P:nuclear-transcribed mRNA poly(A) tail shortening"/>
    <property type="evidence" value="ECO:0007669"/>
    <property type="project" value="TreeGrafter"/>
</dbReference>
<sequence>MNMEFESTKDFSEFCEHLSELRVKFQKWDSCEKTVALYYLMVGLPFSNAKFLQNALNQLLPSIHTAETQTLENNANDPSIINNFLTENPQMALCLLLHHIPLLKPGNRGAAQTYLSIIKRILTECITPPFKKIYNECVELMSYVYIHPAFDKDDKRSFKHLLKQVLNKVSPENFIHTPVNEVIDECGTETTDMIDNDKKRSNSLIPETTYVEQWSSQENLAHMLSKPRSYSLSCEKNTLQIPQIHASSSETKLQEVLIKNNVPVMKSILSWLKSLRLHKYSWIFNNLTPSQMLNLTEEHLIEVGVTKGARHKLLISLDKLKERKKLLDDLELTVLNGGDLNKALKELKTILFTPLQISTGGDLYSQFVKVMGKVCTQLLTMRHPADENLVMFNSLCEKADDIEGFTIDHKKKLSMWKEQLSASTNIPVYAKNSCCRKSMRNKQTRNHKSYGFEASIDQSSTQKSSSYPNMQSTSTYLGHRHSVDSGTLKNQLSRINPIVYNDACSNYKCNTNSNRFKSTYPATKNNLDIESSLESLCIQMMEHALGP</sequence>
<dbReference type="Gene3D" id="1.10.150.50">
    <property type="entry name" value="Transcription Factor, Ets-1"/>
    <property type="match status" value="1"/>
</dbReference>
<evidence type="ECO:0000259" key="6">
    <source>
        <dbReference type="SMART" id="SM00454"/>
    </source>
</evidence>
<dbReference type="InterPro" id="IPR013761">
    <property type="entry name" value="SAM/pointed_sf"/>
</dbReference>
<dbReference type="PANTHER" id="PTHR12515:SF5">
    <property type="entry name" value="PROTEIN SMAUG"/>
    <property type="match status" value="1"/>
</dbReference>
<evidence type="ECO:0000256" key="3">
    <source>
        <dbReference type="ARBA" id="ARBA00022490"/>
    </source>
</evidence>
<dbReference type="EMBL" id="JAACXV010000406">
    <property type="protein sequence ID" value="KAF7278158.1"/>
    <property type="molecule type" value="Genomic_DNA"/>
</dbReference>
<dbReference type="InterPro" id="IPR058599">
    <property type="entry name" value="PHAT_Smg/ZCCHC2-like"/>
</dbReference>
<protein>
    <recommendedName>
        <fullName evidence="6">SAM domain-containing protein</fullName>
    </recommendedName>
</protein>
<reference evidence="7" key="1">
    <citation type="submission" date="2020-08" db="EMBL/GenBank/DDBJ databases">
        <title>Genome sequencing and assembly of the red palm weevil Rhynchophorus ferrugineus.</title>
        <authorList>
            <person name="Dias G.B."/>
            <person name="Bergman C.M."/>
            <person name="Manee M."/>
        </authorList>
    </citation>
    <scope>NUCLEOTIDE SEQUENCE</scope>
    <source>
        <strain evidence="7">AA-2017</strain>
        <tissue evidence="7">Whole larva</tissue>
    </source>
</reference>
<dbReference type="PANTHER" id="PTHR12515">
    <property type="entry name" value="STERILE ALPHA MOTIF DOMAIN CONTAINING PROTEIN 4-RELATED"/>
    <property type="match status" value="1"/>
</dbReference>
<dbReference type="AlphaFoldDB" id="A0A834MC08"/>
<dbReference type="Gene3D" id="1.25.40.170">
    <property type="entry name" value="Smaug, PHAT domain"/>
    <property type="match status" value="1"/>
</dbReference>
<dbReference type="SMART" id="SM00454">
    <property type="entry name" value="SAM"/>
    <property type="match status" value="1"/>
</dbReference>
<keyword evidence="8" id="KW-1185">Reference proteome</keyword>
<feature type="compositionally biased region" description="Polar residues" evidence="5">
    <location>
        <begin position="467"/>
        <end position="476"/>
    </location>
</feature>
<dbReference type="InterPro" id="IPR001660">
    <property type="entry name" value="SAM"/>
</dbReference>
<feature type="region of interest" description="Disordered" evidence="5">
    <location>
        <begin position="440"/>
        <end position="478"/>
    </location>
</feature>
<evidence type="ECO:0000313" key="7">
    <source>
        <dbReference type="EMBL" id="KAF7278158.1"/>
    </source>
</evidence>
<accession>A0A834MC08</accession>
<keyword evidence="3" id="KW-0963">Cytoplasm</keyword>
<evidence type="ECO:0000256" key="4">
    <source>
        <dbReference type="ARBA" id="ARBA00022884"/>
    </source>
</evidence>
<evidence type="ECO:0000256" key="2">
    <source>
        <dbReference type="ARBA" id="ARBA00008232"/>
    </source>
</evidence>
<evidence type="ECO:0000256" key="1">
    <source>
        <dbReference type="ARBA" id="ARBA00004496"/>
    </source>
</evidence>
<dbReference type="Proteomes" id="UP000625711">
    <property type="component" value="Unassembled WGS sequence"/>
</dbReference>
<evidence type="ECO:0000313" key="8">
    <source>
        <dbReference type="Proteomes" id="UP000625711"/>
    </source>
</evidence>
<comment type="caution">
    <text evidence="7">The sequence shown here is derived from an EMBL/GenBank/DDBJ whole genome shotgun (WGS) entry which is preliminary data.</text>
</comment>
<dbReference type="Pfam" id="PF26034">
    <property type="entry name" value="PHAT_SMAUG"/>
    <property type="match status" value="1"/>
</dbReference>
<evidence type="ECO:0000256" key="5">
    <source>
        <dbReference type="SAM" id="MobiDB-lite"/>
    </source>
</evidence>
<feature type="compositionally biased region" description="Low complexity" evidence="5">
    <location>
        <begin position="455"/>
        <end position="466"/>
    </location>
</feature>
<dbReference type="InterPro" id="IPR037093">
    <property type="entry name" value="PHAT_dom_sf"/>
</dbReference>
<proteinExistence type="inferred from homology"/>
<dbReference type="OrthoDB" id="2155283at2759"/>
<name>A0A834MC08_RHYFE</name>
<keyword evidence="4" id="KW-0694">RNA-binding</keyword>
<dbReference type="Pfam" id="PF00536">
    <property type="entry name" value="SAM_1"/>
    <property type="match status" value="1"/>
</dbReference>
<feature type="domain" description="SAM" evidence="6">
    <location>
        <begin position="260"/>
        <end position="323"/>
    </location>
</feature>
<dbReference type="GO" id="GO:0000932">
    <property type="term" value="C:P-body"/>
    <property type="evidence" value="ECO:0007669"/>
    <property type="project" value="TreeGrafter"/>
</dbReference>
<dbReference type="GO" id="GO:0003729">
    <property type="term" value="F:mRNA binding"/>
    <property type="evidence" value="ECO:0007669"/>
    <property type="project" value="TreeGrafter"/>
</dbReference>
<dbReference type="InterPro" id="IPR050897">
    <property type="entry name" value="SMAUG/VTS1_RNA-bind"/>
</dbReference>
<comment type="subcellular location">
    <subcellularLocation>
        <location evidence="1">Cytoplasm</location>
    </subcellularLocation>
</comment>
<gene>
    <name evidence="7" type="ORF">GWI33_008773</name>
</gene>
<organism evidence="7 8">
    <name type="scientific">Rhynchophorus ferrugineus</name>
    <name type="common">Red palm weevil</name>
    <name type="synonym">Curculio ferrugineus</name>
    <dbReference type="NCBI Taxonomy" id="354439"/>
    <lineage>
        <taxon>Eukaryota</taxon>
        <taxon>Metazoa</taxon>
        <taxon>Ecdysozoa</taxon>
        <taxon>Arthropoda</taxon>
        <taxon>Hexapoda</taxon>
        <taxon>Insecta</taxon>
        <taxon>Pterygota</taxon>
        <taxon>Neoptera</taxon>
        <taxon>Endopterygota</taxon>
        <taxon>Coleoptera</taxon>
        <taxon>Polyphaga</taxon>
        <taxon>Cucujiformia</taxon>
        <taxon>Curculionidae</taxon>
        <taxon>Dryophthorinae</taxon>
        <taxon>Rhynchophorus</taxon>
    </lineage>
</organism>
<dbReference type="GO" id="GO:0030371">
    <property type="term" value="F:translation repressor activity"/>
    <property type="evidence" value="ECO:0007669"/>
    <property type="project" value="InterPro"/>
</dbReference>